<accession>A0ACC0ALU2</accession>
<proteinExistence type="predicted"/>
<name>A0ACC0ALU2_CATRO</name>
<sequence>MNRRERQIDLTEARVLLMADDNCHTATTGINNRNNEPFLRDFEPRPRVTAYPNDVRHKDEIIIKKDFEPRPSITTYSGDAKLKGETAFKMDFTPRPSITVYPDDAKLELSKTTFKKDSKSRL</sequence>
<organism evidence="1 2">
    <name type="scientific">Catharanthus roseus</name>
    <name type="common">Madagascar periwinkle</name>
    <name type="synonym">Vinca rosea</name>
    <dbReference type="NCBI Taxonomy" id="4058"/>
    <lineage>
        <taxon>Eukaryota</taxon>
        <taxon>Viridiplantae</taxon>
        <taxon>Streptophyta</taxon>
        <taxon>Embryophyta</taxon>
        <taxon>Tracheophyta</taxon>
        <taxon>Spermatophyta</taxon>
        <taxon>Magnoliopsida</taxon>
        <taxon>eudicotyledons</taxon>
        <taxon>Gunneridae</taxon>
        <taxon>Pentapetalae</taxon>
        <taxon>asterids</taxon>
        <taxon>lamiids</taxon>
        <taxon>Gentianales</taxon>
        <taxon>Apocynaceae</taxon>
        <taxon>Rauvolfioideae</taxon>
        <taxon>Vinceae</taxon>
        <taxon>Catharanthinae</taxon>
        <taxon>Catharanthus</taxon>
    </lineage>
</organism>
<gene>
    <name evidence="1" type="ORF">M9H77_20300</name>
</gene>
<comment type="caution">
    <text evidence="1">The sequence shown here is derived from an EMBL/GenBank/DDBJ whole genome shotgun (WGS) entry which is preliminary data.</text>
</comment>
<keyword evidence="2" id="KW-1185">Reference proteome</keyword>
<protein>
    <submittedName>
        <fullName evidence="1">Uncharacterized protein</fullName>
    </submittedName>
</protein>
<dbReference type="Proteomes" id="UP001060085">
    <property type="component" value="Linkage Group LG05"/>
</dbReference>
<reference evidence="2" key="1">
    <citation type="journal article" date="2023" name="Nat. Plants">
        <title>Single-cell RNA sequencing provides a high-resolution roadmap for understanding the multicellular compartmentation of specialized metabolism.</title>
        <authorList>
            <person name="Sun S."/>
            <person name="Shen X."/>
            <person name="Li Y."/>
            <person name="Li Y."/>
            <person name="Wang S."/>
            <person name="Li R."/>
            <person name="Zhang H."/>
            <person name="Shen G."/>
            <person name="Guo B."/>
            <person name="Wei J."/>
            <person name="Xu J."/>
            <person name="St-Pierre B."/>
            <person name="Chen S."/>
            <person name="Sun C."/>
        </authorList>
    </citation>
    <scope>NUCLEOTIDE SEQUENCE [LARGE SCALE GENOMIC DNA]</scope>
</reference>
<evidence type="ECO:0000313" key="1">
    <source>
        <dbReference type="EMBL" id="KAI5660977.1"/>
    </source>
</evidence>
<dbReference type="EMBL" id="CM044705">
    <property type="protein sequence ID" value="KAI5660977.1"/>
    <property type="molecule type" value="Genomic_DNA"/>
</dbReference>
<evidence type="ECO:0000313" key="2">
    <source>
        <dbReference type="Proteomes" id="UP001060085"/>
    </source>
</evidence>